<evidence type="ECO:0000313" key="2">
    <source>
        <dbReference type="Proteomes" id="UP000029120"/>
    </source>
</evidence>
<dbReference type="EMBL" id="CM002873">
    <property type="protein sequence ID" value="KFK34808.1"/>
    <property type="molecule type" value="Genomic_DNA"/>
</dbReference>
<protein>
    <submittedName>
        <fullName evidence="1">Uncharacterized protein</fullName>
    </submittedName>
</protein>
<keyword evidence="2" id="KW-1185">Reference proteome</keyword>
<name>A0A087GY56_ARAAL</name>
<sequence length="42" mass="4707">MGSLSELQDGEFFWRRCTVESLISGSFATINLVFTRIGHVCV</sequence>
<evidence type="ECO:0000313" key="1">
    <source>
        <dbReference type="EMBL" id="KFK34808.1"/>
    </source>
</evidence>
<proteinExistence type="predicted"/>
<dbReference type="AlphaFoldDB" id="A0A087GY56"/>
<accession>A0A087GY56</accession>
<organism evidence="1 2">
    <name type="scientific">Arabis alpina</name>
    <name type="common">Alpine rock-cress</name>
    <dbReference type="NCBI Taxonomy" id="50452"/>
    <lineage>
        <taxon>Eukaryota</taxon>
        <taxon>Viridiplantae</taxon>
        <taxon>Streptophyta</taxon>
        <taxon>Embryophyta</taxon>
        <taxon>Tracheophyta</taxon>
        <taxon>Spermatophyta</taxon>
        <taxon>Magnoliopsida</taxon>
        <taxon>eudicotyledons</taxon>
        <taxon>Gunneridae</taxon>
        <taxon>Pentapetalae</taxon>
        <taxon>rosids</taxon>
        <taxon>malvids</taxon>
        <taxon>Brassicales</taxon>
        <taxon>Brassicaceae</taxon>
        <taxon>Arabideae</taxon>
        <taxon>Arabis</taxon>
    </lineage>
</organism>
<dbReference type="Gramene" id="KFK34808">
    <property type="protein sequence ID" value="KFK34808"/>
    <property type="gene ID" value="AALP_AA5G196000"/>
</dbReference>
<gene>
    <name evidence="1" type="ordered locus">AALP_Aa5g196000</name>
</gene>
<reference evidence="2" key="1">
    <citation type="journal article" date="2015" name="Nat. Plants">
        <title>Genome expansion of Arabis alpina linked with retrotransposition and reduced symmetric DNA methylation.</title>
        <authorList>
            <person name="Willing E.M."/>
            <person name="Rawat V."/>
            <person name="Mandakova T."/>
            <person name="Maumus F."/>
            <person name="James G.V."/>
            <person name="Nordstroem K.J."/>
            <person name="Becker C."/>
            <person name="Warthmann N."/>
            <person name="Chica C."/>
            <person name="Szarzynska B."/>
            <person name="Zytnicki M."/>
            <person name="Albani M.C."/>
            <person name="Kiefer C."/>
            <person name="Bergonzi S."/>
            <person name="Castaings L."/>
            <person name="Mateos J.L."/>
            <person name="Berns M.C."/>
            <person name="Bujdoso N."/>
            <person name="Piofczyk T."/>
            <person name="de Lorenzo L."/>
            <person name="Barrero-Sicilia C."/>
            <person name="Mateos I."/>
            <person name="Piednoel M."/>
            <person name="Hagmann J."/>
            <person name="Chen-Min-Tao R."/>
            <person name="Iglesias-Fernandez R."/>
            <person name="Schuster S.C."/>
            <person name="Alonso-Blanco C."/>
            <person name="Roudier F."/>
            <person name="Carbonero P."/>
            <person name="Paz-Ares J."/>
            <person name="Davis S.J."/>
            <person name="Pecinka A."/>
            <person name="Quesneville H."/>
            <person name="Colot V."/>
            <person name="Lysak M.A."/>
            <person name="Weigel D."/>
            <person name="Coupland G."/>
            <person name="Schneeberger K."/>
        </authorList>
    </citation>
    <scope>NUCLEOTIDE SEQUENCE [LARGE SCALE GENOMIC DNA]</scope>
    <source>
        <strain evidence="2">cv. Pajares</strain>
    </source>
</reference>
<dbReference type="Proteomes" id="UP000029120">
    <property type="component" value="Chromosome 5"/>
</dbReference>